<feature type="compositionally biased region" description="Basic residues" evidence="1">
    <location>
        <begin position="73"/>
        <end position="82"/>
    </location>
</feature>
<keyword evidence="3" id="KW-1185">Reference proteome</keyword>
<feature type="compositionally biased region" description="Low complexity" evidence="1">
    <location>
        <begin position="83"/>
        <end position="93"/>
    </location>
</feature>
<feature type="region of interest" description="Disordered" evidence="1">
    <location>
        <begin position="37"/>
        <end position="233"/>
    </location>
</feature>
<comment type="caution">
    <text evidence="2">The sequence shown here is derived from an EMBL/GenBank/DDBJ whole genome shotgun (WGS) entry which is preliminary data.</text>
</comment>
<feature type="compositionally biased region" description="Basic residues" evidence="1">
    <location>
        <begin position="125"/>
        <end position="137"/>
    </location>
</feature>
<dbReference type="EMBL" id="JACHMF010000001">
    <property type="protein sequence ID" value="MBB4690083.1"/>
    <property type="molecule type" value="Genomic_DNA"/>
</dbReference>
<feature type="compositionally biased region" description="Low complexity" evidence="1">
    <location>
        <begin position="102"/>
        <end position="124"/>
    </location>
</feature>
<feature type="region of interest" description="Disordered" evidence="1">
    <location>
        <begin position="1"/>
        <end position="24"/>
    </location>
</feature>
<dbReference type="AlphaFoldDB" id="A0A7W7FXL9"/>
<evidence type="ECO:0000313" key="3">
    <source>
        <dbReference type="Proteomes" id="UP000542742"/>
    </source>
</evidence>
<dbReference type="Proteomes" id="UP000542742">
    <property type="component" value="Unassembled WGS sequence"/>
</dbReference>
<feature type="compositionally biased region" description="Basic and acidic residues" evidence="1">
    <location>
        <begin position="197"/>
        <end position="210"/>
    </location>
</feature>
<organism evidence="2 3">
    <name type="scientific">Paractinoplanes abujensis</name>
    <dbReference type="NCBI Taxonomy" id="882441"/>
    <lineage>
        <taxon>Bacteria</taxon>
        <taxon>Bacillati</taxon>
        <taxon>Actinomycetota</taxon>
        <taxon>Actinomycetes</taxon>
        <taxon>Micromonosporales</taxon>
        <taxon>Micromonosporaceae</taxon>
        <taxon>Paractinoplanes</taxon>
    </lineage>
</organism>
<sequence length="300" mass="33323">MPAFARTSAAPLARPFARTRVAPPPLRAARLRYAVQAAHTASLARSARRPPRPPRPGRSSAPSRRSPVPRRLSGPRRARRGQAAHAASLVRSAPRPPRPPRSSRSYRVARPIRAAPAAPRPFVRPSRRSPVPRRSPKPRVGSCRVSSAPRLFTPCRSLTSRGRNRRPSLLGCPRGGAKLGWDRGRARRRPQAKYRFSHPEAPEPHLRRYPETNTTRHGATLPRNPIHGKRRPSVLSRSEPFASAVGSTHPVRASRSSDLPPVQQIPTPINPRRRGHFVRSGGPVRRCDEEISRGFYRPGL</sequence>
<evidence type="ECO:0000313" key="2">
    <source>
        <dbReference type="EMBL" id="MBB4690083.1"/>
    </source>
</evidence>
<evidence type="ECO:0000256" key="1">
    <source>
        <dbReference type="SAM" id="MobiDB-lite"/>
    </source>
</evidence>
<feature type="region of interest" description="Disordered" evidence="1">
    <location>
        <begin position="245"/>
        <end position="282"/>
    </location>
</feature>
<accession>A0A7W7FXL9</accession>
<gene>
    <name evidence="2" type="ORF">BKA14_000231</name>
</gene>
<proteinExistence type="predicted"/>
<feature type="compositionally biased region" description="Basic residues" evidence="1">
    <location>
        <begin position="185"/>
        <end position="196"/>
    </location>
</feature>
<protein>
    <submittedName>
        <fullName evidence="2">Uncharacterized protein</fullName>
    </submittedName>
</protein>
<feature type="compositionally biased region" description="Low complexity" evidence="1">
    <location>
        <begin position="57"/>
        <end position="72"/>
    </location>
</feature>
<reference evidence="2 3" key="1">
    <citation type="submission" date="2020-08" db="EMBL/GenBank/DDBJ databases">
        <title>Sequencing the genomes of 1000 actinobacteria strains.</title>
        <authorList>
            <person name="Klenk H.-P."/>
        </authorList>
    </citation>
    <scope>NUCLEOTIDE SEQUENCE [LARGE SCALE GENOMIC DNA]</scope>
    <source>
        <strain evidence="2 3">DSM 45518</strain>
    </source>
</reference>
<name>A0A7W7FXL9_9ACTN</name>